<name>A0A0F9WCZ6_9ZZZZ</name>
<gene>
    <name evidence="1" type="ORF">LCGC14_0374730</name>
</gene>
<sequence>MDKNILGADPKKVKIIKIKASKELLKALAARKRQQKNKFL</sequence>
<evidence type="ECO:0000313" key="1">
    <source>
        <dbReference type="EMBL" id="KKN76083.1"/>
    </source>
</evidence>
<reference evidence="1" key="1">
    <citation type="journal article" date="2015" name="Nature">
        <title>Complex archaea that bridge the gap between prokaryotes and eukaryotes.</title>
        <authorList>
            <person name="Spang A."/>
            <person name="Saw J.H."/>
            <person name="Jorgensen S.L."/>
            <person name="Zaremba-Niedzwiedzka K."/>
            <person name="Martijn J."/>
            <person name="Lind A.E."/>
            <person name="van Eijk R."/>
            <person name="Schleper C."/>
            <person name="Guy L."/>
            <person name="Ettema T.J."/>
        </authorList>
    </citation>
    <scope>NUCLEOTIDE SEQUENCE</scope>
</reference>
<organism evidence="1">
    <name type="scientific">marine sediment metagenome</name>
    <dbReference type="NCBI Taxonomy" id="412755"/>
    <lineage>
        <taxon>unclassified sequences</taxon>
        <taxon>metagenomes</taxon>
        <taxon>ecological metagenomes</taxon>
    </lineage>
</organism>
<dbReference type="AlphaFoldDB" id="A0A0F9WCZ6"/>
<protein>
    <submittedName>
        <fullName evidence="1">Uncharacterized protein</fullName>
    </submittedName>
</protein>
<accession>A0A0F9WCZ6</accession>
<comment type="caution">
    <text evidence="1">The sequence shown here is derived from an EMBL/GenBank/DDBJ whole genome shotgun (WGS) entry which is preliminary data.</text>
</comment>
<dbReference type="EMBL" id="LAZR01000300">
    <property type="protein sequence ID" value="KKN76083.1"/>
    <property type="molecule type" value="Genomic_DNA"/>
</dbReference>
<proteinExistence type="predicted"/>